<gene>
    <name evidence="3" type="ORF">AcdelDRAFT_1924</name>
</gene>
<evidence type="ECO:0000313" key="4">
    <source>
        <dbReference type="Proteomes" id="UP000003856"/>
    </source>
</evidence>
<protein>
    <submittedName>
        <fullName evidence="3">Putative outer membrane protein B</fullName>
    </submittedName>
</protein>
<proteinExistence type="predicted"/>
<dbReference type="Proteomes" id="UP000003856">
    <property type="component" value="Unassembled WGS sequence"/>
</dbReference>
<evidence type="ECO:0000313" key="3">
    <source>
        <dbReference type="EMBL" id="EER60500.1"/>
    </source>
</evidence>
<dbReference type="InterPro" id="IPR012334">
    <property type="entry name" value="Pectin_lyas_fold"/>
</dbReference>
<dbReference type="PATRIC" id="fig|573060.9.peg.3201"/>
<keyword evidence="2" id="KW-0732">Signal</keyword>
<feature type="signal peptide" evidence="2">
    <location>
        <begin position="1"/>
        <end position="36"/>
    </location>
</feature>
<dbReference type="SUPFAM" id="SSF51126">
    <property type="entry name" value="Pectin lyase-like"/>
    <property type="match status" value="1"/>
</dbReference>
<sequence>MSYIPIATARLPVQRRMLCGLALGLALLSAPVYSWAQATRTWVSGVGDDANPCSRTAPCKTFAGAISKTAAGGEISVLDPGGYGAVTITKAITIDGGAGIVASVLASGTNGVVVMAGPNDNVILRNLSVNGAGTGLTGISFRAGRSLRLQNVKVDRFIGPGLSVVANNAGAGSLTTLVLVEVLDSVFSHNATGLFVASQPGSHNPATVSVERSRFILGTTGLWSSGSGATVQAANSTVFGNSQGLSTASVAVSTTATPAVTSSSGNLTTFGNNQVQGNASNGSFTGTASNN</sequence>
<dbReference type="InterPro" id="IPR011050">
    <property type="entry name" value="Pectin_lyase_fold/virulence"/>
</dbReference>
<comment type="caution">
    <text evidence="3">The sequence shown here is derived from an EMBL/GenBank/DDBJ whole genome shotgun (WGS) entry which is preliminary data.</text>
</comment>
<dbReference type="EMBL" id="ACQT01000053">
    <property type="protein sequence ID" value="EER60500.1"/>
    <property type="molecule type" value="Genomic_DNA"/>
</dbReference>
<feature type="chain" id="PRO_5002957344" evidence="2">
    <location>
        <begin position="37"/>
        <end position="291"/>
    </location>
</feature>
<evidence type="ECO:0000256" key="2">
    <source>
        <dbReference type="SAM" id="SignalP"/>
    </source>
</evidence>
<evidence type="ECO:0000256" key="1">
    <source>
        <dbReference type="SAM" id="MobiDB-lite"/>
    </source>
</evidence>
<dbReference type="AlphaFoldDB" id="C5T4U4"/>
<feature type="compositionally biased region" description="Polar residues" evidence="1">
    <location>
        <begin position="265"/>
        <end position="291"/>
    </location>
</feature>
<accession>C5T4U4</accession>
<name>C5T4U4_ACIDE</name>
<dbReference type="Gene3D" id="2.160.20.10">
    <property type="entry name" value="Single-stranded right-handed beta-helix, Pectin lyase-like"/>
    <property type="match status" value="1"/>
</dbReference>
<organism evidence="3 4">
    <name type="scientific">Acidovorax delafieldii 2AN</name>
    <dbReference type="NCBI Taxonomy" id="573060"/>
    <lineage>
        <taxon>Bacteria</taxon>
        <taxon>Pseudomonadati</taxon>
        <taxon>Pseudomonadota</taxon>
        <taxon>Betaproteobacteria</taxon>
        <taxon>Burkholderiales</taxon>
        <taxon>Comamonadaceae</taxon>
        <taxon>Acidovorax</taxon>
    </lineage>
</organism>
<keyword evidence="4" id="KW-1185">Reference proteome</keyword>
<reference evidence="3 4" key="1">
    <citation type="submission" date="2009-05" db="EMBL/GenBank/DDBJ databases">
        <title>The draft genome of Acidovorax delafieldii 2AN.</title>
        <authorList>
            <consortium name="US DOE Joint Genome Institute (JGI-PGF)"/>
            <person name="Lucas S."/>
            <person name="Copeland A."/>
            <person name="Lapidus A."/>
            <person name="Glavina del Rio T."/>
            <person name="Tice H."/>
            <person name="Bruce D."/>
            <person name="Goodwin L."/>
            <person name="Pitluck S."/>
            <person name="Larimer F."/>
            <person name="Land M.L."/>
            <person name="Hauser L."/>
            <person name="Shelobolina E.S."/>
            <person name="Picardal F."/>
            <person name="Roden E."/>
            <person name="Emerson D."/>
        </authorList>
    </citation>
    <scope>NUCLEOTIDE SEQUENCE [LARGE SCALE GENOMIC DNA]</scope>
    <source>
        <strain evidence="3 4">2AN</strain>
    </source>
</reference>
<feature type="region of interest" description="Disordered" evidence="1">
    <location>
        <begin position="259"/>
        <end position="291"/>
    </location>
</feature>